<gene>
    <name evidence="3" type="ordered locus">Btus_1261</name>
</gene>
<evidence type="ECO:0000259" key="1">
    <source>
        <dbReference type="Pfam" id="PF01796"/>
    </source>
</evidence>
<evidence type="ECO:0000259" key="2">
    <source>
        <dbReference type="Pfam" id="PF12172"/>
    </source>
</evidence>
<dbReference type="SUPFAM" id="SSF50249">
    <property type="entry name" value="Nucleic acid-binding proteins"/>
    <property type="match status" value="1"/>
</dbReference>
<dbReference type="KEGG" id="bts:Btus_1261"/>
<dbReference type="Gene3D" id="6.10.30.10">
    <property type="match status" value="1"/>
</dbReference>
<dbReference type="InterPro" id="IPR012340">
    <property type="entry name" value="NA-bd_OB-fold"/>
</dbReference>
<dbReference type="PANTHER" id="PTHR34075">
    <property type="entry name" value="BLR3430 PROTEIN"/>
    <property type="match status" value="1"/>
</dbReference>
<dbReference type="Proteomes" id="UP000002368">
    <property type="component" value="Chromosome"/>
</dbReference>
<dbReference type="Pfam" id="PF01796">
    <property type="entry name" value="OB_ChsH2_C"/>
    <property type="match status" value="1"/>
</dbReference>
<proteinExistence type="predicted"/>
<evidence type="ECO:0000313" key="4">
    <source>
        <dbReference type="Proteomes" id="UP000002368"/>
    </source>
</evidence>
<keyword evidence="4" id="KW-1185">Reference proteome</keyword>
<protein>
    <recommendedName>
        <fullName evidence="5">DUF35 domain-containing protein</fullName>
    </recommendedName>
</protein>
<dbReference type="AlphaFoldDB" id="D5WXR7"/>
<dbReference type="STRING" id="562970.Btus_1261"/>
<dbReference type="RefSeq" id="WP_013075278.1">
    <property type="nucleotide sequence ID" value="NC_014098.1"/>
</dbReference>
<organism evidence="3 4">
    <name type="scientific">Kyrpidia tusciae (strain DSM 2912 / NBRC 15312 / T2)</name>
    <name type="common">Bacillus tusciae</name>
    <dbReference type="NCBI Taxonomy" id="562970"/>
    <lineage>
        <taxon>Bacteria</taxon>
        <taxon>Bacillati</taxon>
        <taxon>Bacillota</taxon>
        <taxon>Bacilli</taxon>
        <taxon>Bacillales</taxon>
        <taxon>Alicyclobacillaceae</taxon>
        <taxon>Kyrpidia</taxon>
    </lineage>
</organism>
<evidence type="ECO:0008006" key="5">
    <source>
        <dbReference type="Google" id="ProtNLM"/>
    </source>
</evidence>
<dbReference type="Pfam" id="PF12172">
    <property type="entry name" value="zf-ChsH2"/>
    <property type="match status" value="1"/>
</dbReference>
<accession>D5WXR7</accession>
<dbReference type="EMBL" id="CP002017">
    <property type="protein sequence ID" value="ADG05988.1"/>
    <property type="molecule type" value="Genomic_DNA"/>
</dbReference>
<dbReference type="InterPro" id="IPR052513">
    <property type="entry name" value="Thioester_dehydratase-like"/>
</dbReference>
<feature type="domain" description="ChsH2 rubredoxin-like zinc ribbon" evidence="2">
    <location>
        <begin position="19"/>
        <end position="54"/>
    </location>
</feature>
<dbReference type="HOGENOM" id="CLU_119412_1_2_9"/>
<feature type="domain" description="ChsH2 C-terminal OB-fold" evidence="1">
    <location>
        <begin position="56"/>
        <end position="121"/>
    </location>
</feature>
<dbReference type="PANTHER" id="PTHR34075:SF5">
    <property type="entry name" value="BLR3430 PROTEIN"/>
    <property type="match status" value="1"/>
</dbReference>
<name>D5WXR7_KYRT2</name>
<dbReference type="InterPro" id="IPR002878">
    <property type="entry name" value="ChsH2_C"/>
</dbReference>
<reference evidence="3 4" key="1">
    <citation type="journal article" date="2011" name="Stand. Genomic Sci.">
        <title>Complete genome sequence of the thermophilic, hydrogen-oxidizing Bacillus tusciae type strain (T2) and reclassification in the new genus, Kyrpidia gen. nov. as Kyrpidia tusciae comb. nov. and emendation of the family Alicyclobacillaceae da Costa and Rainey, 2010.</title>
        <authorList>
            <person name="Klenk H.P."/>
            <person name="Lapidus A."/>
            <person name="Chertkov O."/>
            <person name="Copeland A."/>
            <person name="Del Rio T.G."/>
            <person name="Nolan M."/>
            <person name="Lucas S."/>
            <person name="Chen F."/>
            <person name="Tice H."/>
            <person name="Cheng J.F."/>
            <person name="Han C."/>
            <person name="Bruce D."/>
            <person name="Goodwin L."/>
            <person name="Pitluck S."/>
            <person name="Pati A."/>
            <person name="Ivanova N."/>
            <person name="Mavromatis K."/>
            <person name="Daum C."/>
            <person name="Chen A."/>
            <person name="Palaniappan K."/>
            <person name="Chang Y.J."/>
            <person name="Land M."/>
            <person name="Hauser L."/>
            <person name="Jeffries C.D."/>
            <person name="Detter J.C."/>
            <person name="Rohde M."/>
            <person name="Abt B."/>
            <person name="Pukall R."/>
            <person name="Goker M."/>
            <person name="Bristow J."/>
            <person name="Markowitz V."/>
            <person name="Hugenholtz P."/>
            <person name="Eisen J.A."/>
        </authorList>
    </citation>
    <scope>NUCLEOTIDE SEQUENCE [LARGE SCALE GENOMIC DNA]</scope>
    <source>
        <strain evidence="3 4">DSM 2912</strain>
    </source>
</reference>
<evidence type="ECO:0000313" key="3">
    <source>
        <dbReference type="EMBL" id="ADG05988.1"/>
    </source>
</evidence>
<dbReference type="eggNOG" id="COG1545">
    <property type="taxonomic scope" value="Bacteria"/>
</dbReference>
<sequence length="137" mass="15717">MAEYTKPLPVTKGVASTFWEGLREEKFLYQRCRGCGRSVFYPRVVCPQCMSDDLVWEESSGFGNVYSYTVVYRPVDPRFKPDAPYVVALIDLDEGIRVMGNVVGLDDPENLRMGQRVQVEYHHVTDEVTLPMFRVAE</sequence>
<dbReference type="InterPro" id="IPR022002">
    <property type="entry name" value="ChsH2_Znr"/>
</dbReference>